<evidence type="ECO:0000313" key="3">
    <source>
        <dbReference type="EMBL" id="KRL49205.1"/>
    </source>
</evidence>
<dbReference type="CDD" id="cd04301">
    <property type="entry name" value="NAT_SF"/>
    <property type="match status" value="1"/>
</dbReference>
<dbReference type="PANTHER" id="PTHR13947:SF37">
    <property type="entry name" value="LD18367P"/>
    <property type="match status" value="1"/>
</dbReference>
<dbReference type="RefSeq" id="WP_056963340.1">
    <property type="nucleotide sequence ID" value="NZ_AZFC01000012.1"/>
</dbReference>
<dbReference type="SUPFAM" id="SSF55729">
    <property type="entry name" value="Acyl-CoA N-acyltransferases (Nat)"/>
    <property type="match status" value="1"/>
</dbReference>
<protein>
    <submittedName>
        <fullName evidence="3">GNAT family acetyltransferase</fullName>
    </submittedName>
</protein>
<dbReference type="AlphaFoldDB" id="A0A0R1R5B4"/>
<accession>A0A0R1R5B4</accession>
<reference evidence="3 4" key="1">
    <citation type="journal article" date="2015" name="Genome Announc.">
        <title>Expanding the biotechnology potential of lactobacilli through comparative genomics of 213 strains and associated genera.</title>
        <authorList>
            <person name="Sun Z."/>
            <person name="Harris H.M."/>
            <person name="McCann A."/>
            <person name="Guo C."/>
            <person name="Argimon S."/>
            <person name="Zhang W."/>
            <person name="Yang X."/>
            <person name="Jeffery I.B."/>
            <person name="Cooney J.C."/>
            <person name="Kagawa T.F."/>
            <person name="Liu W."/>
            <person name="Song Y."/>
            <person name="Salvetti E."/>
            <person name="Wrobel A."/>
            <person name="Rasinkangas P."/>
            <person name="Parkhill J."/>
            <person name="Rea M.C."/>
            <person name="O'Sullivan O."/>
            <person name="Ritari J."/>
            <person name="Douillard F.P."/>
            <person name="Paul Ross R."/>
            <person name="Yang R."/>
            <person name="Briner A.E."/>
            <person name="Felis G.E."/>
            <person name="de Vos W.M."/>
            <person name="Barrangou R."/>
            <person name="Klaenhammer T.R."/>
            <person name="Caufield P.W."/>
            <person name="Cui Y."/>
            <person name="Zhang H."/>
            <person name="O'Toole P.W."/>
        </authorList>
    </citation>
    <scope>NUCLEOTIDE SEQUENCE [LARGE SCALE GENOMIC DNA]</scope>
    <source>
        <strain evidence="3 4">DSM 15429</strain>
    </source>
</reference>
<evidence type="ECO:0000313" key="4">
    <source>
        <dbReference type="Proteomes" id="UP000051835"/>
    </source>
</evidence>
<feature type="domain" description="N-acetyltransferase" evidence="2">
    <location>
        <begin position="1"/>
        <end position="156"/>
    </location>
</feature>
<evidence type="ECO:0000259" key="2">
    <source>
        <dbReference type="PROSITE" id="PS51186"/>
    </source>
</evidence>
<dbReference type="Proteomes" id="UP000051835">
    <property type="component" value="Unassembled WGS sequence"/>
</dbReference>
<dbReference type="Pfam" id="PF00583">
    <property type="entry name" value="Acetyltransf_1"/>
    <property type="match status" value="1"/>
</dbReference>
<dbReference type="PATRIC" id="fig|1423805.4.peg.820"/>
<dbReference type="GO" id="GO:0008080">
    <property type="term" value="F:N-acetyltransferase activity"/>
    <property type="evidence" value="ECO:0007669"/>
    <property type="project" value="InterPro"/>
</dbReference>
<gene>
    <name evidence="3" type="ORF">FD37_GL000801</name>
</gene>
<name>A0A0R1R5B4_9LACO</name>
<evidence type="ECO:0000256" key="1">
    <source>
        <dbReference type="ARBA" id="ARBA00022679"/>
    </source>
</evidence>
<dbReference type="EMBL" id="AZFC01000012">
    <property type="protein sequence ID" value="KRL49205.1"/>
    <property type="molecule type" value="Genomic_DNA"/>
</dbReference>
<proteinExistence type="predicted"/>
<dbReference type="InterPro" id="IPR016181">
    <property type="entry name" value="Acyl_CoA_acyltransferase"/>
</dbReference>
<dbReference type="InterPro" id="IPR000182">
    <property type="entry name" value="GNAT_dom"/>
</dbReference>
<organism evidence="3 4">
    <name type="scientific">Levilactobacillus spicheri DSM 15429</name>
    <dbReference type="NCBI Taxonomy" id="1423805"/>
    <lineage>
        <taxon>Bacteria</taxon>
        <taxon>Bacillati</taxon>
        <taxon>Bacillota</taxon>
        <taxon>Bacilli</taxon>
        <taxon>Lactobacillales</taxon>
        <taxon>Lactobacillaceae</taxon>
        <taxon>Levilactobacillus</taxon>
    </lineage>
</organism>
<dbReference type="InterPro" id="IPR050769">
    <property type="entry name" value="NAT_camello-type"/>
</dbReference>
<keyword evidence="1 3" id="KW-0808">Transferase</keyword>
<sequence length="160" mass="17944">MLIRTMEARDNPAMKQILRDDLRAAGLDIPGTAYDDANLDTLAQFYAARNDRHYWVVENERGEVVGGAGCAAYDPDHGVAELQKVYLRTDARGHGLSYQLIDRVTAFARSVGYQELYLETHHRLAAAIHVYEKLGFHRLPGPLLVASHGTMDRFYLKSLG</sequence>
<dbReference type="PANTHER" id="PTHR13947">
    <property type="entry name" value="GNAT FAMILY N-ACETYLTRANSFERASE"/>
    <property type="match status" value="1"/>
</dbReference>
<dbReference type="PROSITE" id="PS51186">
    <property type="entry name" value="GNAT"/>
    <property type="match status" value="1"/>
</dbReference>
<dbReference type="Gene3D" id="3.40.630.30">
    <property type="match status" value="1"/>
</dbReference>
<comment type="caution">
    <text evidence="3">The sequence shown here is derived from an EMBL/GenBank/DDBJ whole genome shotgun (WGS) entry which is preliminary data.</text>
</comment>